<comment type="cofactor">
    <cofactor evidence="9">
        <name>Mg(2+)</name>
        <dbReference type="ChEBI" id="CHEBI:18420"/>
    </cofactor>
    <text evidence="9">Requires a divalent cation, most likely magnesium in vivo, as an electrophilic catalyst to aid phosphoryl group transfer. It is the chelate of the metal and the nucleotide that is the actual substrate.</text>
</comment>
<evidence type="ECO:0000256" key="3">
    <source>
        <dbReference type="ARBA" id="ARBA00022741"/>
    </source>
</evidence>
<keyword evidence="7 9" id="KW-0630">Potassium</keyword>
<dbReference type="AlphaFoldDB" id="A0A1G8AP87"/>
<evidence type="ECO:0000256" key="1">
    <source>
        <dbReference type="ARBA" id="ARBA00022679"/>
    </source>
</evidence>
<dbReference type="STRING" id="399736.SAMN04489720_0475"/>
<feature type="active site" description="Proton acceptor" evidence="9">
    <location>
        <position position="248"/>
    </location>
</feature>
<keyword evidence="2 9" id="KW-0479">Metal-binding</keyword>
<comment type="pathway">
    <text evidence="9">Carbohydrate metabolism; D-ribose degradation; D-ribose 5-phosphate from beta-D-ribopyranose: step 2/2.</text>
</comment>
<feature type="binding site" evidence="9">
    <location>
        <position position="242"/>
    </location>
    <ligand>
        <name>K(+)</name>
        <dbReference type="ChEBI" id="CHEBI:29103"/>
    </ligand>
</feature>
<comment type="activity regulation">
    <text evidence="9">Activated by a monovalent cation that binds near, but not in, the active site. The most likely occupant of the site in vivo is potassium. Ion binding induces a conformational change that may alter substrate affinity.</text>
</comment>
<dbReference type="InterPro" id="IPR029056">
    <property type="entry name" value="Ribokinase-like"/>
</dbReference>
<feature type="binding site" evidence="9">
    <location>
        <position position="281"/>
    </location>
    <ligand>
        <name>K(+)</name>
        <dbReference type="ChEBI" id="CHEBI:29103"/>
    </ligand>
</feature>
<dbReference type="HAMAP" id="MF_01987">
    <property type="entry name" value="Ribokinase"/>
    <property type="match status" value="1"/>
</dbReference>
<feature type="binding site" evidence="9">
    <location>
        <begin position="247"/>
        <end position="248"/>
    </location>
    <ligand>
        <name>ATP</name>
        <dbReference type="ChEBI" id="CHEBI:30616"/>
    </ligand>
</feature>
<dbReference type="Proteomes" id="UP000198822">
    <property type="component" value="Chromosome I"/>
</dbReference>
<keyword evidence="9" id="KW-0963">Cytoplasm</keyword>
<comment type="subunit">
    <text evidence="9">Homodimer.</text>
</comment>
<comment type="caution">
    <text evidence="9">Lacks conserved residue(s) required for the propagation of feature annotation.</text>
</comment>
<evidence type="ECO:0000256" key="9">
    <source>
        <dbReference type="HAMAP-Rule" id="MF_01987"/>
    </source>
</evidence>
<dbReference type="Pfam" id="PF00294">
    <property type="entry name" value="PfkB"/>
    <property type="match status" value="1"/>
</dbReference>
<feature type="domain" description="Carbohydrate kinase PfkB" evidence="10">
    <location>
        <begin position="2"/>
        <end position="289"/>
    </location>
</feature>
<feature type="binding site" evidence="9">
    <location>
        <position position="283"/>
    </location>
    <ligand>
        <name>K(+)</name>
        <dbReference type="ChEBI" id="CHEBI:29103"/>
    </ligand>
</feature>
<dbReference type="GO" id="GO:0019303">
    <property type="term" value="P:D-ribose catabolic process"/>
    <property type="evidence" value="ECO:0007669"/>
    <property type="project" value="UniProtKB-UniRule"/>
</dbReference>
<keyword evidence="6 9" id="KW-0460">Magnesium</keyword>
<comment type="similarity">
    <text evidence="9">Belongs to the carbohydrate kinase PfkB family. Ribokinase subfamily.</text>
</comment>
<dbReference type="GO" id="GO:0005524">
    <property type="term" value="F:ATP binding"/>
    <property type="evidence" value="ECO:0007669"/>
    <property type="project" value="UniProtKB-UniRule"/>
</dbReference>
<protein>
    <recommendedName>
        <fullName evidence="9">Ribokinase</fullName>
        <shortName evidence="9">RK</shortName>
        <ecNumber evidence="9">2.7.1.15</ecNumber>
    </recommendedName>
</protein>
<evidence type="ECO:0000313" key="11">
    <source>
        <dbReference type="EMBL" id="SDH22788.1"/>
    </source>
</evidence>
<dbReference type="GO" id="GO:0005829">
    <property type="term" value="C:cytosol"/>
    <property type="evidence" value="ECO:0007669"/>
    <property type="project" value="TreeGrafter"/>
</dbReference>
<dbReference type="OrthoDB" id="9775849at2"/>
<dbReference type="Gene3D" id="3.40.1190.20">
    <property type="match status" value="1"/>
</dbReference>
<keyword evidence="12" id="KW-1185">Reference proteome</keyword>
<feature type="binding site" evidence="9">
    <location>
        <begin position="38"/>
        <end position="42"/>
    </location>
    <ligand>
        <name>substrate</name>
    </ligand>
</feature>
<evidence type="ECO:0000256" key="2">
    <source>
        <dbReference type="ARBA" id="ARBA00022723"/>
    </source>
</evidence>
<feature type="binding site" evidence="9">
    <location>
        <begin position="10"/>
        <end position="12"/>
    </location>
    <ligand>
        <name>substrate</name>
    </ligand>
</feature>
<dbReference type="UniPathway" id="UPA00916">
    <property type="reaction ID" value="UER00889"/>
</dbReference>
<dbReference type="PANTHER" id="PTHR10584:SF166">
    <property type="entry name" value="RIBOKINASE"/>
    <property type="match status" value="1"/>
</dbReference>
<dbReference type="CDD" id="cd01174">
    <property type="entry name" value="ribokinase"/>
    <property type="match status" value="1"/>
</dbReference>
<organism evidence="11 12">
    <name type="scientific">Agrococcus jejuensis</name>
    <dbReference type="NCBI Taxonomy" id="399736"/>
    <lineage>
        <taxon>Bacteria</taxon>
        <taxon>Bacillati</taxon>
        <taxon>Actinomycetota</taxon>
        <taxon>Actinomycetes</taxon>
        <taxon>Micrococcales</taxon>
        <taxon>Microbacteriaceae</taxon>
        <taxon>Agrococcus</taxon>
    </lineage>
</organism>
<gene>
    <name evidence="9" type="primary">rbsK</name>
    <name evidence="11" type="ORF">SAMN04489720_0475</name>
</gene>
<dbReference type="EMBL" id="LT629695">
    <property type="protein sequence ID" value="SDH22788.1"/>
    <property type="molecule type" value="Genomic_DNA"/>
</dbReference>
<keyword evidence="1 9" id="KW-0808">Transferase</keyword>
<feature type="binding site" evidence="9">
    <location>
        <position position="248"/>
    </location>
    <ligand>
        <name>substrate</name>
    </ligand>
</feature>
<sequence>MSVIVVGSINVDVTVVADRMAQAGETITGTALETGLGGKGANQAAAAARAGAATTMVGCVGSDAFADVALDGLREAGVDVAGVATVEGGTGIAHIRVAGGDNSIVVVPLANAALSVEQAHAAIDATDASALLLQLEVDQQVVLAAAERAHARGIRVVLDPAPAAPLPESIWQHVALVKPNEHEAGLLTGVEVTDAASAEQAARWFLDRGVDAAIVTLGKAGAVLVDADGARMLAGHVVDAVDSTAAGDTFSGYLAAALADGASLDEAARRAMAAAAISVTRVGATASIPSSAEVDAFLADA</sequence>
<evidence type="ECO:0000313" key="12">
    <source>
        <dbReference type="Proteomes" id="UP000198822"/>
    </source>
</evidence>
<dbReference type="InterPro" id="IPR011611">
    <property type="entry name" value="PfkB_dom"/>
</dbReference>
<keyword evidence="3 9" id="KW-0547">Nucleotide-binding</keyword>
<dbReference type="InterPro" id="IPR002139">
    <property type="entry name" value="Ribo/fructo_kinase"/>
</dbReference>
<name>A0A1G8AP87_9MICO</name>
<proteinExistence type="inferred from homology"/>
<dbReference type="GO" id="GO:0004747">
    <property type="term" value="F:ribokinase activity"/>
    <property type="evidence" value="ECO:0007669"/>
    <property type="project" value="UniProtKB-UniRule"/>
</dbReference>
<dbReference type="InterPro" id="IPR011877">
    <property type="entry name" value="Ribokinase"/>
</dbReference>
<feature type="binding site" evidence="9">
    <location>
        <position position="180"/>
    </location>
    <ligand>
        <name>ATP</name>
        <dbReference type="ChEBI" id="CHEBI:30616"/>
    </ligand>
</feature>
<dbReference type="PRINTS" id="PR00990">
    <property type="entry name" value="RIBOKINASE"/>
</dbReference>
<comment type="function">
    <text evidence="9">Catalyzes the phosphorylation of ribose at O-5 in a reaction requiring ATP and magnesium. The resulting D-ribose-5-phosphate can then be used either for sythesis of nucleotides, histidine, and tryptophan, or as a component of the pentose phosphate pathway.</text>
</comment>
<comment type="subcellular location">
    <subcellularLocation>
        <location evidence="9">Cytoplasm</location>
    </subcellularLocation>
</comment>
<evidence type="ECO:0000256" key="4">
    <source>
        <dbReference type="ARBA" id="ARBA00022777"/>
    </source>
</evidence>
<accession>A0A1G8AP87</accession>
<dbReference type="SUPFAM" id="SSF53613">
    <property type="entry name" value="Ribokinase-like"/>
    <property type="match status" value="1"/>
</dbReference>
<feature type="binding site" evidence="9">
    <location>
        <position position="136"/>
    </location>
    <ligand>
        <name>substrate</name>
    </ligand>
</feature>
<keyword evidence="4 9" id="KW-0418">Kinase</keyword>
<evidence type="ECO:0000259" key="10">
    <source>
        <dbReference type="Pfam" id="PF00294"/>
    </source>
</evidence>
<dbReference type="RefSeq" id="WP_092502092.1">
    <property type="nucleotide sequence ID" value="NZ_LT629695.1"/>
</dbReference>
<evidence type="ECO:0000256" key="7">
    <source>
        <dbReference type="ARBA" id="ARBA00022958"/>
    </source>
</evidence>
<dbReference type="PANTHER" id="PTHR10584">
    <property type="entry name" value="SUGAR KINASE"/>
    <property type="match status" value="1"/>
</dbReference>
<reference evidence="12" key="1">
    <citation type="submission" date="2016-10" db="EMBL/GenBank/DDBJ databases">
        <authorList>
            <person name="Varghese N."/>
            <person name="Submissions S."/>
        </authorList>
    </citation>
    <scope>NUCLEOTIDE SEQUENCE [LARGE SCALE GENOMIC DNA]</scope>
    <source>
        <strain evidence="12">DSM 22002</strain>
    </source>
</reference>
<keyword evidence="8 9" id="KW-0119">Carbohydrate metabolism</keyword>
<keyword evidence="5 9" id="KW-0067">ATP-binding</keyword>
<dbReference type="EC" id="2.7.1.15" evidence="9"/>
<feature type="binding site" evidence="9">
    <location>
        <position position="244"/>
    </location>
    <ligand>
        <name>K(+)</name>
        <dbReference type="ChEBI" id="CHEBI:29103"/>
    </ligand>
</feature>
<evidence type="ECO:0000256" key="6">
    <source>
        <dbReference type="ARBA" id="ARBA00022842"/>
    </source>
</evidence>
<evidence type="ECO:0000256" key="5">
    <source>
        <dbReference type="ARBA" id="ARBA00022840"/>
    </source>
</evidence>
<evidence type="ECO:0000256" key="8">
    <source>
        <dbReference type="ARBA" id="ARBA00023277"/>
    </source>
</evidence>
<feature type="binding site" evidence="9">
    <location>
        <position position="287"/>
    </location>
    <ligand>
        <name>K(+)</name>
        <dbReference type="ChEBI" id="CHEBI:29103"/>
    </ligand>
</feature>
<dbReference type="GO" id="GO:0046872">
    <property type="term" value="F:metal ion binding"/>
    <property type="evidence" value="ECO:0007669"/>
    <property type="project" value="UniProtKB-KW"/>
</dbReference>
<feature type="binding site" evidence="9">
    <location>
        <begin position="216"/>
        <end position="221"/>
    </location>
    <ligand>
        <name>ATP</name>
        <dbReference type="ChEBI" id="CHEBI:30616"/>
    </ligand>
</feature>
<feature type="binding site" evidence="9">
    <location>
        <position position="278"/>
    </location>
    <ligand>
        <name>K(+)</name>
        <dbReference type="ChEBI" id="CHEBI:29103"/>
    </ligand>
</feature>
<comment type="catalytic activity">
    <reaction evidence="9">
        <text>D-ribose + ATP = D-ribose 5-phosphate + ADP + H(+)</text>
        <dbReference type="Rhea" id="RHEA:13697"/>
        <dbReference type="ChEBI" id="CHEBI:15378"/>
        <dbReference type="ChEBI" id="CHEBI:30616"/>
        <dbReference type="ChEBI" id="CHEBI:47013"/>
        <dbReference type="ChEBI" id="CHEBI:78346"/>
        <dbReference type="ChEBI" id="CHEBI:456216"/>
        <dbReference type="EC" id="2.7.1.15"/>
    </reaction>
</comment>